<reference evidence="2 3" key="1">
    <citation type="submission" date="2017-07" db="EMBL/GenBank/DDBJ databases">
        <title>Draft whole genome sequences of clinical Proprionibacteriaceae strains.</title>
        <authorList>
            <person name="Bernier A.-M."/>
            <person name="Bernard K."/>
            <person name="Domingo M.-C."/>
        </authorList>
    </citation>
    <scope>NUCLEOTIDE SEQUENCE [LARGE SCALE GENOMIC DNA]</scope>
    <source>
        <strain evidence="2 3">NML 030167</strain>
    </source>
</reference>
<evidence type="ECO:0000313" key="3">
    <source>
        <dbReference type="Proteomes" id="UP000215896"/>
    </source>
</evidence>
<dbReference type="Proteomes" id="UP000215896">
    <property type="component" value="Unassembled WGS sequence"/>
</dbReference>
<name>A0A255FYV9_9ACTN</name>
<dbReference type="Pfam" id="PF12728">
    <property type="entry name" value="HTH_17"/>
    <property type="match status" value="1"/>
</dbReference>
<gene>
    <name evidence="2" type="ORF">CGZ94_20145</name>
</gene>
<keyword evidence="2" id="KW-0238">DNA-binding</keyword>
<keyword evidence="3" id="KW-1185">Reference proteome</keyword>
<organism evidence="2 3">
    <name type="scientific">Enemella evansiae</name>
    <dbReference type="NCBI Taxonomy" id="2016499"/>
    <lineage>
        <taxon>Bacteria</taxon>
        <taxon>Bacillati</taxon>
        <taxon>Actinomycetota</taxon>
        <taxon>Actinomycetes</taxon>
        <taxon>Propionibacteriales</taxon>
        <taxon>Propionibacteriaceae</taxon>
        <taxon>Enemella</taxon>
    </lineage>
</organism>
<dbReference type="EMBL" id="NMVO01000018">
    <property type="protein sequence ID" value="OYO08879.1"/>
    <property type="molecule type" value="Genomic_DNA"/>
</dbReference>
<dbReference type="NCBIfam" id="TIGR01764">
    <property type="entry name" value="excise"/>
    <property type="match status" value="1"/>
</dbReference>
<protein>
    <submittedName>
        <fullName evidence="2">DNA-binding protein</fullName>
    </submittedName>
</protein>
<dbReference type="OrthoDB" id="3789542at2"/>
<comment type="caution">
    <text evidence="2">The sequence shown here is derived from an EMBL/GenBank/DDBJ whole genome shotgun (WGS) entry which is preliminary data.</text>
</comment>
<feature type="domain" description="Helix-turn-helix" evidence="1">
    <location>
        <begin position="8"/>
        <end position="55"/>
    </location>
</feature>
<dbReference type="GO" id="GO:0003677">
    <property type="term" value="F:DNA binding"/>
    <property type="evidence" value="ECO:0007669"/>
    <property type="project" value="UniProtKB-KW"/>
</dbReference>
<evidence type="ECO:0000259" key="1">
    <source>
        <dbReference type="Pfam" id="PF12728"/>
    </source>
</evidence>
<dbReference type="InterPro" id="IPR010093">
    <property type="entry name" value="SinI_DNA-bd"/>
</dbReference>
<accession>A0A255FYV9</accession>
<sequence length="61" mass="6847">MGERDRLLYSVNEAMELLNLGRSVIYELIRSGQLRTVKVGRRRLVPAKALDDYVNGLADAA</sequence>
<evidence type="ECO:0000313" key="2">
    <source>
        <dbReference type="EMBL" id="OYO08879.1"/>
    </source>
</evidence>
<dbReference type="AlphaFoldDB" id="A0A255FYV9"/>
<proteinExistence type="predicted"/>
<dbReference type="InterPro" id="IPR041657">
    <property type="entry name" value="HTH_17"/>
</dbReference>